<dbReference type="InterPro" id="IPR011990">
    <property type="entry name" value="TPR-like_helical_dom_sf"/>
</dbReference>
<evidence type="ECO:0000256" key="2">
    <source>
        <dbReference type="ARBA" id="ARBA00009622"/>
    </source>
</evidence>
<feature type="repeat" description="TPR" evidence="10">
    <location>
        <begin position="741"/>
        <end position="774"/>
    </location>
</feature>
<dbReference type="Pfam" id="PF00515">
    <property type="entry name" value="TPR_1"/>
    <property type="match status" value="1"/>
</dbReference>
<comment type="similarity">
    <text evidence="2">Belongs to the kinesin light chain family.</text>
</comment>
<feature type="repeat" description="TPR" evidence="10">
    <location>
        <begin position="699"/>
        <end position="732"/>
    </location>
</feature>
<dbReference type="RefSeq" id="WP_013325063.1">
    <property type="nucleotide sequence ID" value="NC_014501.1"/>
</dbReference>
<proteinExistence type="inferred from homology"/>
<comment type="subcellular location">
    <subcellularLocation>
        <location evidence="1">Cytoplasm</location>
        <location evidence="1">Cytoskeleton</location>
    </subcellularLocation>
</comment>
<dbReference type="eggNOG" id="COG0457">
    <property type="taxonomic scope" value="Bacteria"/>
</dbReference>
<feature type="repeat" description="TPR" evidence="10">
    <location>
        <begin position="657"/>
        <end position="690"/>
    </location>
</feature>
<keyword evidence="3" id="KW-0963">Cytoplasm</keyword>
<dbReference type="PANTHER" id="PTHR45783:SF3">
    <property type="entry name" value="KINESIN LIGHT CHAIN"/>
    <property type="match status" value="1"/>
</dbReference>
<dbReference type="Gene3D" id="3.40.50.300">
    <property type="entry name" value="P-loop containing nucleotide triphosphate hydrolases"/>
    <property type="match status" value="1"/>
</dbReference>
<reference evidence="12" key="1">
    <citation type="journal article" date="2011" name="MBio">
        <title>Novel metabolic attributes of the genus Cyanothece, comprising a group of unicellular nitrogen-fixing Cyanobacteria.</title>
        <authorList>
            <person name="Bandyopadhyay A."/>
            <person name="Elvitigala T."/>
            <person name="Welsh E."/>
            <person name="Stockel J."/>
            <person name="Liberton M."/>
            <person name="Min H."/>
            <person name="Sherman L.A."/>
            <person name="Pakrasi H.B."/>
        </authorList>
    </citation>
    <scope>NUCLEOTIDE SEQUENCE [LARGE SCALE GENOMIC DNA]</scope>
    <source>
        <strain evidence="12">PCC 7822</strain>
    </source>
</reference>
<feature type="repeat" description="TPR" evidence="10">
    <location>
        <begin position="909"/>
        <end position="942"/>
    </location>
</feature>
<keyword evidence="8" id="KW-0505">Motor protein</keyword>
<dbReference type="EMBL" id="CP002198">
    <property type="protein sequence ID" value="ADN17025.1"/>
    <property type="molecule type" value="Genomic_DNA"/>
</dbReference>
<feature type="repeat" description="TPR" evidence="10">
    <location>
        <begin position="447"/>
        <end position="480"/>
    </location>
</feature>
<dbReference type="PROSITE" id="PS50005">
    <property type="entry name" value="TPR"/>
    <property type="match status" value="12"/>
</dbReference>
<evidence type="ECO:0000256" key="9">
    <source>
        <dbReference type="ARBA" id="ARBA00023212"/>
    </source>
</evidence>
<dbReference type="GO" id="GO:0007018">
    <property type="term" value="P:microtubule-based movement"/>
    <property type="evidence" value="ECO:0007669"/>
    <property type="project" value="TreeGrafter"/>
</dbReference>
<dbReference type="SUPFAM" id="SSF48452">
    <property type="entry name" value="TPR-like"/>
    <property type="match status" value="1"/>
</dbReference>
<dbReference type="Gene3D" id="1.25.40.10">
    <property type="entry name" value="Tetratricopeptide repeat domain"/>
    <property type="match status" value="5"/>
</dbReference>
<dbReference type="InterPro" id="IPR027417">
    <property type="entry name" value="P-loop_NTPase"/>
</dbReference>
<keyword evidence="5" id="KW-0677">Repeat</keyword>
<evidence type="ECO:0000313" key="12">
    <source>
        <dbReference type="Proteomes" id="UP000008206"/>
    </source>
</evidence>
<dbReference type="GO" id="GO:0005874">
    <property type="term" value="C:microtubule"/>
    <property type="evidence" value="ECO:0007669"/>
    <property type="project" value="UniProtKB-KW"/>
</dbReference>
<feature type="repeat" description="TPR" evidence="10">
    <location>
        <begin position="867"/>
        <end position="900"/>
    </location>
</feature>
<dbReference type="InterPro" id="IPR019734">
    <property type="entry name" value="TPR_rpt"/>
</dbReference>
<dbReference type="Proteomes" id="UP000008206">
    <property type="component" value="Chromosome"/>
</dbReference>
<dbReference type="STRING" id="497965.Cyan7822_5141"/>
<dbReference type="InterPro" id="IPR002151">
    <property type="entry name" value="Kinesin_light"/>
</dbReference>
<evidence type="ECO:0000256" key="10">
    <source>
        <dbReference type="PROSITE-ProRule" id="PRU00339"/>
    </source>
</evidence>
<feature type="repeat" description="TPR" evidence="10">
    <location>
        <begin position="531"/>
        <end position="564"/>
    </location>
</feature>
<keyword evidence="12" id="KW-1185">Reference proteome</keyword>
<feature type="repeat" description="TPR" evidence="10">
    <location>
        <begin position="615"/>
        <end position="648"/>
    </location>
</feature>
<evidence type="ECO:0000256" key="1">
    <source>
        <dbReference type="ARBA" id="ARBA00004245"/>
    </source>
</evidence>
<dbReference type="GO" id="GO:0043531">
    <property type="term" value="F:ADP binding"/>
    <property type="evidence" value="ECO:0007669"/>
    <property type="project" value="InterPro"/>
</dbReference>
<dbReference type="KEGG" id="cyj:Cyan7822_5141"/>
<evidence type="ECO:0000256" key="3">
    <source>
        <dbReference type="ARBA" id="ARBA00022490"/>
    </source>
</evidence>
<dbReference type="PANTHER" id="PTHR45783">
    <property type="entry name" value="KINESIN LIGHT CHAIN"/>
    <property type="match status" value="1"/>
</dbReference>
<dbReference type="Pfam" id="PF13424">
    <property type="entry name" value="TPR_12"/>
    <property type="match status" value="5"/>
</dbReference>
<keyword evidence="7" id="KW-0175">Coiled coil</keyword>
<feature type="repeat" description="TPR" evidence="10">
    <location>
        <begin position="489"/>
        <end position="522"/>
    </location>
</feature>
<dbReference type="PROSITE" id="PS50293">
    <property type="entry name" value="TPR_REGION"/>
    <property type="match status" value="8"/>
</dbReference>
<gene>
    <name evidence="11" type="ordered locus">Cyan7822_5141</name>
</gene>
<dbReference type="PRINTS" id="PR00381">
    <property type="entry name" value="KINESINLIGHT"/>
</dbReference>
<dbReference type="AlphaFoldDB" id="E0UKE4"/>
<feature type="repeat" description="TPR" evidence="10">
    <location>
        <begin position="783"/>
        <end position="816"/>
    </location>
</feature>
<evidence type="ECO:0000256" key="5">
    <source>
        <dbReference type="ARBA" id="ARBA00022737"/>
    </source>
</evidence>
<dbReference type="HOGENOM" id="CLU_000288_125_8_3"/>
<feature type="repeat" description="TPR" evidence="10">
    <location>
        <begin position="825"/>
        <end position="858"/>
    </location>
</feature>
<dbReference type="GO" id="GO:0019894">
    <property type="term" value="F:kinesin binding"/>
    <property type="evidence" value="ECO:0007669"/>
    <property type="project" value="TreeGrafter"/>
</dbReference>
<organism evidence="11 12">
    <name type="scientific">Gloeothece verrucosa (strain PCC 7822)</name>
    <name type="common">Cyanothece sp. (strain PCC 7822)</name>
    <dbReference type="NCBI Taxonomy" id="497965"/>
    <lineage>
        <taxon>Bacteria</taxon>
        <taxon>Bacillati</taxon>
        <taxon>Cyanobacteriota</taxon>
        <taxon>Cyanophyceae</taxon>
        <taxon>Oscillatoriophycideae</taxon>
        <taxon>Chroococcales</taxon>
        <taxon>Aphanothecaceae</taxon>
        <taxon>Gloeothece</taxon>
        <taxon>Gloeothece verrucosa</taxon>
    </lineage>
</organism>
<dbReference type="SMART" id="SM00028">
    <property type="entry name" value="TPR"/>
    <property type="match status" value="12"/>
</dbReference>
<dbReference type="SUPFAM" id="SSF52540">
    <property type="entry name" value="P-loop containing nucleoside triphosphate hydrolases"/>
    <property type="match status" value="1"/>
</dbReference>
<dbReference type="GO" id="GO:0005737">
    <property type="term" value="C:cytoplasm"/>
    <property type="evidence" value="ECO:0007669"/>
    <property type="project" value="TreeGrafter"/>
</dbReference>
<evidence type="ECO:0000256" key="7">
    <source>
        <dbReference type="ARBA" id="ARBA00023054"/>
    </source>
</evidence>
<evidence type="ECO:0000256" key="6">
    <source>
        <dbReference type="ARBA" id="ARBA00022803"/>
    </source>
</evidence>
<evidence type="ECO:0000313" key="11">
    <source>
        <dbReference type="EMBL" id="ADN17025.1"/>
    </source>
</evidence>
<protein>
    <submittedName>
        <fullName evidence="11">TPR repeat-containing protein</fullName>
    </submittedName>
</protein>
<dbReference type="eggNOG" id="COG1672">
    <property type="taxonomic scope" value="Bacteria"/>
</dbReference>
<feature type="repeat" description="TPR" evidence="10">
    <location>
        <begin position="573"/>
        <end position="606"/>
    </location>
</feature>
<accession>E0UKE4</accession>
<name>E0UKE4_GLOV7</name>
<dbReference type="Pfam" id="PF13374">
    <property type="entry name" value="TPR_10"/>
    <property type="match status" value="1"/>
</dbReference>
<keyword evidence="4" id="KW-0493">Microtubule</keyword>
<evidence type="ECO:0000256" key="4">
    <source>
        <dbReference type="ARBA" id="ARBA00022701"/>
    </source>
</evidence>
<keyword evidence="6 10" id="KW-0802">TPR repeat</keyword>
<sequence length="965" mass="108374">MMSDKNASSESWNVAGNAQKNIFEGNTAPIIKDTSGNVTINYANRESFLSGNPFKPPLPREGGLFGRKEDLERLHNLLQSGRNVCLVSGMGGVGKTELARFYAASEDCKTLFPGGVFYIDVRSGKDLAADLVVLTKYHFKGEIQHDLSPQQKLMACWDVWKRQTDKVLLILDDLSGLGKNVRQYLPPSDLVTVRLLMTSRETPDKPIPQELKLEVLLPSAARELLSSIIGRQRVDAELQETDKLCEELGYLPLALELVGYYLDDEDYQELSLSAMRVKLKEKVQHPSLSPEDVPMGMKATRGVQAAFDLSWDELTPQAKHLACVLGAFGDAAIHWGLVTAIYKILQGESFSEDNLKDRWLKSLRKLHLVRTVKTDIYNLHPLIRDYLGEQLKKHCQYSEIKQAFCDVFSNVARKVDQSIALETFNLIEPHLKKMIAWCEGNQDTQLAFSLNQLALLYYSQGRYEQAEPLYKQALELRKRLLGDNHPDVASSLNNLAGLYYSQGRYEQAEPLYKQALELRKRLLGDNHPDVASSLNNLAGLYSSQGRYEEAEPLYKQALELRKRLLGDNHPDVASSLNNLAGLYSSQGRYEEAEPLYKQALELRKRLLGDNHPNVATSLNNLAGLYDSQGRYEEAEPLYKQALELSKRLLGDNHPDVATSLNNLAGLYSSQGRYEQAEPLYKQALELSKRLLGDNHPDVATSLNNLAALYDSQGRYEEAEPLYKQALELSKRLLGDNHPNVATSLNNLAALYDSQGRYEEAEPLYKQALELIKRLLGDNHPDVATSLNNLAALYDSQGRYEEAEPLYKQALELRKRLLGDNHPNVASSLNNLAGLYDSQGRYEEAEPLYKQALELSKRLLGDNHPNVATSLNNLAGLYSSQGRYEEAEPLYKQALELRKRLLGDNHPNVATSLNNLAGLYYSQGRYEQAEPLYKQALQICEQTLGVAHPNSITIGGNYAQCLRRGR</sequence>
<dbReference type="GO" id="GO:0005871">
    <property type="term" value="C:kinesin complex"/>
    <property type="evidence" value="ECO:0007669"/>
    <property type="project" value="InterPro"/>
</dbReference>
<evidence type="ECO:0000256" key="8">
    <source>
        <dbReference type="ARBA" id="ARBA00023175"/>
    </source>
</evidence>
<keyword evidence="9" id="KW-0206">Cytoskeleton</keyword>